<reference evidence="1" key="2">
    <citation type="journal article" date="2021" name="PeerJ">
        <title>Extensive microbial diversity within the chicken gut microbiome revealed by metagenomics and culture.</title>
        <authorList>
            <person name="Gilroy R."/>
            <person name="Ravi A."/>
            <person name="Getino M."/>
            <person name="Pursley I."/>
            <person name="Horton D.L."/>
            <person name="Alikhan N.F."/>
            <person name="Baker D."/>
            <person name="Gharbi K."/>
            <person name="Hall N."/>
            <person name="Watson M."/>
            <person name="Adriaenssens E.M."/>
            <person name="Foster-Nyarko E."/>
            <person name="Jarju S."/>
            <person name="Secka A."/>
            <person name="Antonio M."/>
            <person name="Oren A."/>
            <person name="Chaudhuri R.R."/>
            <person name="La Ragione R."/>
            <person name="Hildebrand F."/>
            <person name="Pallen M.J."/>
        </authorList>
    </citation>
    <scope>NUCLEOTIDE SEQUENCE</scope>
    <source>
        <strain evidence="1">ChiSjej1B19-7085</strain>
    </source>
</reference>
<dbReference type="Gene3D" id="3.30.460.10">
    <property type="entry name" value="Beta Polymerase, domain 2"/>
    <property type="match status" value="1"/>
</dbReference>
<dbReference type="Pfam" id="PF04439">
    <property type="entry name" value="Adenyl_transf"/>
    <property type="match status" value="1"/>
</dbReference>
<dbReference type="PIRSF" id="PIRSF000812">
    <property type="entry name" value="AAD"/>
    <property type="match status" value="1"/>
</dbReference>
<dbReference type="InterPro" id="IPR007530">
    <property type="entry name" value="Aminoglycoside_adenylylTfrase"/>
</dbReference>
<reference evidence="1" key="1">
    <citation type="submission" date="2020-10" db="EMBL/GenBank/DDBJ databases">
        <authorList>
            <person name="Gilroy R."/>
        </authorList>
    </citation>
    <scope>NUCLEOTIDE SEQUENCE</scope>
    <source>
        <strain evidence="1">ChiSjej1B19-7085</strain>
    </source>
</reference>
<gene>
    <name evidence="1" type="ORF">IAA54_03215</name>
</gene>
<organism evidence="1 2">
    <name type="scientific">Candidatus Gallacutalibacter pullicola</name>
    <dbReference type="NCBI Taxonomy" id="2840830"/>
    <lineage>
        <taxon>Bacteria</taxon>
        <taxon>Bacillati</taxon>
        <taxon>Bacillota</taxon>
        <taxon>Clostridia</taxon>
        <taxon>Eubacteriales</taxon>
        <taxon>Candidatus Gallacutalibacter</taxon>
    </lineage>
</organism>
<evidence type="ECO:0000313" key="2">
    <source>
        <dbReference type="Proteomes" id="UP000886785"/>
    </source>
</evidence>
<name>A0A9D1DPG6_9FIRM</name>
<comment type="caution">
    <text evidence="1">The sequence shown here is derived from an EMBL/GenBank/DDBJ whole genome shotgun (WGS) entry which is preliminary data.</text>
</comment>
<dbReference type="SUPFAM" id="SSF81301">
    <property type="entry name" value="Nucleotidyltransferase"/>
    <property type="match status" value="1"/>
</dbReference>
<protein>
    <submittedName>
        <fullName evidence="1">Aminoglycoside 6-adenylyltransferase</fullName>
    </submittedName>
</protein>
<dbReference type="EMBL" id="DVHF01000037">
    <property type="protein sequence ID" value="HIR56654.1"/>
    <property type="molecule type" value="Genomic_DNA"/>
</dbReference>
<dbReference type="AlphaFoldDB" id="A0A9D1DPG6"/>
<sequence length="296" mass="34664">MRTPENFMHTVLQFAQQNDHIRIVGMEGSRVNSNIPKDSFQDFDVTFFVDSIPHFTKDDGWLSTFGKIVMMQKPEDMELFPPVEEGYSYLILFDDYVKMDLTLLEIESLGNYLNGDSLREILLDKDGLVQQKPHASDRDYWIRKPNARVFDDCCNEFWNLTLYVVKGLCRGEILFAIDHLHLMRNELLRMLSWTVGMERGFDFSVGKNYKFLDHYLPAAVWQGLLSTYREDSYANIRTALFRCHSLFRQASHGIAEKYGYPYPIYDQNVSKYAEDMFRQYKTEAEENPIEGSEKGI</sequence>
<accession>A0A9D1DPG6</accession>
<evidence type="ECO:0000313" key="1">
    <source>
        <dbReference type="EMBL" id="HIR56654.1"/>
    </source>
</evidence>
<dbReference type="Gene3D" id="1.20.120.330">
    <property type="entry name" value="Nucleotidyltransferases domain 2"/>
    <property type="match status" value="1"/>
</dbReference>
<proteinExistence type="predicted"/>
<dbReference type="Proteomes" id="UP000886785">
    <property type="component" value="Unassembled WGS sequence"/>
</dbReference>
<dbReference type="SUPFAM" id="SSF81631">
    <property type="entry name" value="PAP/OAS1 substrate-binding domain"/>
    <property type="match status" value="1"/>
</dbReference>
<dbReference type="InterPro" id="IPR043519">
    <property type="entry name" value="NT_sf"/>
</dbReference>